<evidence type="ECO:0000313" key="3">
    <source>
        <dbReference type="EMBL" id="ARF64817.1"/>
    </source>
</evidence>
<dbReference type="Gene3D" id="3.40.50.10490">
    <property type="entry name" value="Glucose-6-phosphate isomerase like protein, domain 1"/>
    <property type="match status" value="2"/>
</dbReference>
<dbReference type="PROSITE" id="PS51464">
    <property type="entry name" value="SIS"/>
    <property type="match status" value="1"/>
</dbReference>
<dbReference type="KEGG" id="svu:B1H20_28020"/>
<dbReference type="STRING" id="1935.B1H20_28020"/>
<evidence type="ECO:0000256" key="1">
    <source>
        <dbReference type="ARBA" id="ARBA00022737"/>
    </source>
</evidence>
<dbReference type="Proteomes" id="UP000192445">
    <property type="component" value="Chromosome"/>
</dbReference>
<dbReference type="InterPro" id="IPR046348">
    <property type="entry name" value="SIS_dom_sf"/>
</dbReference>
<keyword evidence="3" id="KW-0413">Isomerase</keyword>
<reference evidence="3 4" key="1">
    <citation type="submission" date="2017-03" db="EMBL/GenBank/DDBJ databases">
        <title>Complete Genome Sequence of a natural compounds producer, Streptomyces violaceus S21.</title>
        <authorList>
            <person name="Zhong C."/>
            <person name="Zhao Z."/>
            <person name="Fu J."/>
            <person name="Zong G."/>
            <person name="Qin R."/>
            <person name="Cao G."/>
        </authorList>
    </citation>
    <scope>NUCLEOTIDE SEQUENCE [LARGE SCALE GENOMIC DNA]</scope>
    <source>
        <strain evidence="3 4">S21</strain>
    </source>
</reference>
<dbReference type="RefSeq" id="WP_030726524.1">
    <property type="nucleotide sequence ID" value="NZ_CP020570.1"/>
</dbReference>
<dbReference type="EMBL" id="CP020570">
    <property type="protein sequence ID" value="ARF64817.1"/>
    <property type="molecule type" value="Genomic_DNA"/>
</dbReference>
<accession>A0A1V0UI71</accession>
<dbReference type="GO" id="GO:0097367">
    <property type="term" value="F:carbohydrate derivative binding"/>
    <property type="evidence" value="ECO:0007669"/>
    <property type="project" value="InterPro"/>
</dbReference>
<keyword evidence="1" id="KW-0677">Repeat</keyword>
<evidence type="ECO:0000259" key="2">
    <source>
        <dbReference type="PROSITE" id="PS51464"/>
    </source>
</evidence>
<protein>
    <submittedName>
        <fullName evidence="3">Sugar isomerase</fullName>
    </submittedName>
</protein>
<dbReference type="SUPFAM" id="SSF53697">
    <property type="entry name" value="SIS domain"/>
    <property type="match status" value="1"/>
</dbReference>
<dbReference type="GO" id="GO:0016853">
    <property type="term" value="F:isomerase activity"/>
    <property type="evidence" value="ECO:0007669"/>
    <property type="project" value="UniProtKB-KW"/>
</dbReference>
<dbReference type="PANTHER" id="PTHR10937">
    <property type="entry name" value="GLUCOSAMINE--FRUCTOSE-6-PHOSPHATE AMINOTRANSFERASE, ISOMERIZING"/>
    <property type="match status" value="1"/>
</dbReference>
<name>A0A1V0UI71_STRVN</name>
<organism evidence="3 4">
    <name type="scientific">Streptomyces violaceoruber</name>
    <dbReference type="NCBI Taxonomy" id="1935"/>
    <lineage>
        <taxon>Bacteria</taxon>
        <taxon>Bacillati</taxon>
        <taxon>Actinomycetota</taxon>
        <taxon>Actinomycetes</taxon>
        <taxon>Kitasatosporales</taxon>
        <taxon>Streptomycetaceae</taxon>
        <taxon>Streptomyces</taxon>
        <taxon>Streptomyces violaceoruber group</taxon>
    </lineage>
</organism>
<dbReference type="CDD" id="cd05008">
    <property type="entry name" value="SIS_GlmS_GlmD_1"/>
    <property type="match status" value="1"/>
</dbReference>
<sequence>MSYAETETASQPDCWRRAAALAGGPEAAALPAAGERIAVVGCGTSYYMALAYAGLREGSGQGESDAFAASEFPFGRSYDRVVALTRSGTTTEVLELLNRLRGTTRTVAVTADPETPVKASADDLVVLDFADERSVVQTRFATTALTLLRAHLGLHTGQAVADAETALAEPLPDGLLDAAQFSFLGRGWTVGLAHEAALKMKEASLSWTESYPAMEYRHGPISISTEGTATWMFGEAPEGLAEQVGATGATWVDSPLDPLADLVRVQRLALARAAARGLDPDLPRHLSRSVVLDGS</sequence>
<gene>
    <name evidence="3" type="ORF">B1H20_28020</name>
</gene>
<evidence type="ECO:0000313" key="4">
    <source>
        <dbReference type="Proteomes" id="UP000192445"/>
    </source>
</evidence>
<dbReference type="OrthoDB" id="367283at2"/>
<dbReference type="InterPro" id="IPR035466">
    <property type="entry name" value="GlmS/AgaS_SIS"/>
</dbReference>
<feature type="domain" description="SIS" evidence="2">
    <location>
        <begin position="27"/>
        <end position="164"/>
    </location>
</feature>
<dbReference type="AlphaFoldDB" id="A0A1V0UI71"/>
<dbReference type="InterPro" id="IPR001347">
    <property type="entry name" value="SIS_dom"/>
</dbReference>
<proteinExistence type="predicted"/>
<dbReference type="GO" id="GO:1901135">
    <property type="term" value="P:carbohydrate derivative metabolic process"/>
    <property type="evidence" value="ECO:0007669"/>
    <property type="project" value="InterPro"/>
</dbReference>